<sequence>MHSIISTGCTVAQLVALLPCSKKVLGLTPGGGLSAWSLHVLPMHAWVLTGYSGFLPQSKNMTAWLVGLSKLALGVNGYVHGCLSCMSLRCPVIDWRPVQSVPRLLPIDCWR</sequence>
<keyword evidence="1" id="KW-0732">Signal</keyword>
<feature type="chain" id="PRO_5046749533" evidence="1">
    <location>
        <begin position="27"/>
        <end position="111"/>
    </location>
</feature>
<reference evidence="2 3" key="1">
    <citation type="submission" date="2021-06" db="EMBL/GenBank/DDBJ databases">
        <authorList>
            <person name="Palmer J.M."/>
        </authorList>
    </citation>
    <scope>NUCLEOTIDE SEQUENCE [LARGE SCALE GENOMIC DNA]</scope>
    <source>
        <strain evidence="3">if_2019</strain>
        <tissue evidence="2">Muscle</tissue>
    </source>
</reference>
<gene>
    <name evidence="2" type="ORF">ILYODFUR_028305</name>
</gene>
<evidence type="ECO:0000256" key="1">
    <source>
        <dbReference type="SAM" id="SignalP"/>
    </source>
</evidence>
<name>A0ABV0SPX5_9TELE</name>
<organism evidence="2 3">
    <name type="scientific">Ilyodon furcidens</name>
    <name type="common">goldbreast splitfin</name>
    <dbReference type="NCBI Taxonomy" id="33524"/>
    <lineage>
        <taxon>Eukaryota</taxon>
        <taxon>Metazoa</taxon>
        <taxon>Chordata</taxon>
        <taxon>Craniata</taxon>
        <taxon>Vertebrata</taxon>
        <taxon>Euteleostomi</taxon>
        <taxon>Actinopterygii</taxon>
        <taxon>Neopterygii</taxon>
        <taxon>Teleostei</taxon>
        <taxon>Neoteleostei</taxon>
        <taxon>Acanthomorphata</taxon>
        <taxon>Ovalentaria</taxon>
        <taxon>Atherinomorphae</taxon>
        <taxon>Cyprinodontiformes</taxon>
        <taxon>Goodeidae</taxon>
        <taxon>Ilyodon</taxon>
    </lineage>
</organism>
<feature type="signal peptide" evidence="1">
    <location>
        <begin position="1"/>
        <end position="26"/>
    </location>
</feature>
<proteinExistence type="predicted"/>
<evidence type="ECO:0000313" key="2">
    <source>
        <dbReference type="EMBL" id="MEQ2222630.1"/>
    </source>
</evidence>
<protein>
    <submittedName>
        <fullName evidence="2">Uncharacterized protein</fullName>
    </submittedName>
</protein>
<dbReference type="Proteomes" id="UP001482620">
    <property type="component" value="Unassembled WGS sequence"/>
</dbReference>
<comment type="caution">
    <text evidence="2">The sequence shown here is derived from an EMBL/GenBank/DDBJ whole genome shotgun (WGS) entry which is preliminary data.</text>
</comment>
<accession>A0ABV0SPX5</accession>
<keyword evidence="3" id="KW-1185">Reference proteome</keyword>
<dbReference type="EMBL" id="JAHRIQ010003847">
    <property type="protein sequence ID" value="MEQ2222630.1"/>
    <property type="molecule type" value="Genomic_DNA"/>
</dbReference>
<evidence type="ECO:0000313" key="3">
    <source>
        <dbReference type="Proteomes" id="UP001482620"/>
    </source>
</evidence>